<evidence type="ECO:0000256" key="3">
    <source>
        <dbReference type="ARBA" id="ARBA00022763"/>
    </source>
</evidence>
<dbReference type="Proteomes" id="UP000799440">
    <property type="component" value="Unassembled WGS sequence"/>
</dbReference>
<evidence type="ECO:0000313" key="10">
    <source>
        <dbReference type="EMBL" id="KAF2748214.1"/>
    </source>
</evidence>
<evidence type="ECO:0000256" key="8">
    <source>
        <dbReference type="SAM" id="MobiDB-lite"/>
    </source>
</evidence>
<keyword evidence="5 7" id="KW-0539">Nucleus</keyword>
<comment type="similarity">
    <text evidence="2 7">Belongs to the CSM3 family.</text>
</comment>
<dbReference type="GO" id="GO:0043111">
    <property type="term" value="P:replication fork arrest"/>
    <property type="evidence" value="ECO:0007669"/>
    <property type="project" value="TreeGrafter"/>
</dbReference>
<proteinExistence type="inferred from homology"/>
<evidence type="ECO:0000259" key="9">
    <source>
        <dbReference type="Pfam" id="PF07962"/>
    </source>
</evidence>
<evidence type="ECO:0000313" key="11">
    <source>
        <dbReference type="Proteomes" id="UP000799440"/>
    </source>
</evidence>
<dbReference type="GO" id="GO:0000076">
    <property type="term" value="P:DNA replication checkpoint signaling"/>
    <property type="evidence" value="ECO:0007669"/>
    <property type="project" value="UniProtKB-UniRule"/>
</dbReference>
<dbReference type="GO" id="GO:0031297">
    <property type="term" value="P:replication fork processing"/>
    <property type="evidence" value="ECO:0007669"/>
    <property type="project" value="UniProtKB-UniRule"/>
</dbReference>
<dbReference type="EMBL" id="MU006570">
    <property type="protein sequence ID" value="KAF2748214.1"/>
    <property type="molecule type" value="Genomic_DNA"/>
</dbReference>
<keyword evidence="6 7" id="KW-0131">Cell cycle</keyword>
<evidence type="ECO:0000256" key="2">
    <source>
        <dbReference type="ARBA" id="ARBA00006075"/>
    </source>
</evidence>
<name>A0A6A6VES5_9PLEO</name>
<dbReference type="AlphaFoldDB" id="A0A6A6VES5"/>
<dbReference type="GO" id="GO:0031298">
    <property type="term" value="C:replication fork protection complex"/>
    <property type="evidence" value="ECO:0007669"/>
    <property type="project" value="TreeGrafter"/>
</dbReference>
<evidence type="ECO:0000256" key="6">
    <source>
        <dbReference type="ARBA" id="ARBA00023306"/>
    </source>
</evidence>
<organism evidence="10 11">
    <name type="scientific">Sporormia fimetaria CBS 119925</name>
    <dbReference type="NCBI Taxonomy" id="1340428"/>
    <lineage>
        <taxon>Eukaryota</taxon>
        <taxon>Fungi</taxon>
        <taxon>Dikarya</taxon>
        <taxon>Ascomycota</taxon>
        <taxon>Pezizomycotina</taxon>
        <taxon>Dothideomycetes</taxon>
        <taxon>Pleosporomycetidae</taxon>
        <taxon>Pleosporales</taxon>
        <taxon>Sporormiaceae</taxon>
        <taxon>Sporormia</taxon>
    </lineage>
</organism>
<reference evidence="10" key="1">
    <citation type="journal article" date="2020" name="Stud. Mycol.">
        <title>101 Dothideomycetes genomes: a test case for predicting lifestyles and emergence of pathogens.</title>
        <authorList>
            <person name="Haridas S."/>
            <person name="Albert R."/>
            <person name="Binder M."/>
            <person name="Bloem J."/>
            <person name="Labutti K."/>
            <person name="Salamov A."/>
            <person name="Andreopoulos B."/>
            <person name="Baker S."/>
            <person name="Barry K."/>
            <person name="Bills G."/>
            <person name="Bluhm B."/>
            <person name="Cannon C."/>
            <person name="Castanera R."/>
            <person name="Culley D."/>
            <person name="Daum C."/>
            <person name="Ezra D."/>
            <person name="Gonzalez J."/>
            <person name="Henrissat B."/>
            <person name="Kuo A."/>
            <person name="Liang C."/>
            <person name="Lipzen A."/>
            <person name="Lutzoni F."/>
            <person name="Magnuson J."/>
            <person name="Mondo S."/>
            <person name="Nolan M."/>
            <person name="Ohm R."/>
            <person name="Pangilinan J."/>
            <person name="Park H.-J."/>
            <person name="Ramirez L."/>
            <person name="Alfaro M."/>
            <person name="Sun H."/>
            <person name="Tritt A."/>
            <person name="Yoshinaga Y."/>
            <person name="Zwiers L.-H."/>
            <person name="Turgeon B."/>
            <person name="Goodwin S."/>
            <person name="Spatafora J."/>
            <person name="Crous P."/>
            <person name="Grigoriev I."/>
        </authorList>
    </citation>
    <scope>NUCLEOTIDE SEQUENCE</scope>
    <source>
        <strain evidence="10">CBS 119925</strain>
    </source>
</reference>
<dbReference type="PANTHER" id="PTHR13220">
    <property type="entry name" value="TIMELESS INTERACTING-RELATED"/>
    <property type="match status" value="1"/>
</dbReference>
<keyword evidence="11" id="KW-1185">Reference proteome</keyword>
<dbReference type="GO" id="GO:0003677">
    <property type="term" value="F:DNA binding"/>
    <property type="evidence" value="ECO:0007669"/>
    <property type="project" value="TreeGrafter"/>
</dbReference>
<dbReference type="Pfam" id="PF07962">
    <property type="entry name" value="Swi3"/>
    <property type="match status" value="1"/>
</dbReference>
<dbReference type="InterPro" id="IPR012923">
    <property type="entry name" value="Csm3"/>
</dbReference>
<comment type="subcellular location">
    <subcellularLocation>
        <location evidence="1 7">Nucleus</location>
    </subcellularLocation>
</comment>
<dbReference type="PANTHER" id="PTHR13220:SF11">
    <property type="entry name" value="TIMELESS-INTERACTING PROTEIN"/>
    <property type="match status" value="1"/>
</dbReference>
<dbReference type="GO" id="GO:0006974">
    <property type="term" value="P:DNA damage response"/>
    <property type="evidence" value="ECO:0007669"/>
    <property type="project" value="UniProtKB-KW"/>
</dbReference>
<feature type="domain" description="Chromosome segregation in meiosis protein 3" evidence="9">
    <location>
        <begin position="60"/>
        <end position="137"/>
    </location>
</feature>
<keyword evidence="3 7" id="KW-0227">DNA damage</keyword>
<dbReference type="OrthoDB" id="437078at2759"/>
<comment type="function">
    <text evidence="7">Plays an important role in the control of DNA replication and the maintenance of replication fork stability.</text>
</comment>
<feature type="region of interest" description="Disordered" evidence="8">
    <location>
        <begin position="136"/>
        <end position="239"/>
    </location>
</feature>
<evidence type="ECO:0000256" key="7">
    <source>
        <dbReference type="RuleBase" id="RU366049"/>
    </source>
</evidence>
<sequence length="254" mass="28310">MPCSQRSVVHGLKQTTMRTWESTKRSRSPRSVSPYRSWMKRGVYRGESGTLAATLMTIIRLLSSAGIPKLQKITKERLRYKGKGHEYGDITRMLNIYQLWLDDLYPRAKFADALAIIEAQGHKRRMQVSRMAWIKESKPRIGPDSDEEPEEPISVQLPAGGAPASGEPIQDIQTVERDTSSTGQEGPPREAIQREAAPASTFNNDGPDEDELDALLAESDALHSMSAPLPQPPATEDDPFADEMEAMAEMEGMW</sequence>
<dbReference type="InterPro" id="IPR040038">
    <property type="entry name" value="TIPIN/Csm3/Swi3"/>
</dbReference>
<evidence type="ECO:0000256" key="5">
    <source>
        <dbReference type="ARBA" id="ARBA00023242"/>
    </source>
</evidence>
<keyword evidence="4" id="KW-0236">DNA replication inhibitor</keyword>
<protein>
    <recommendedName>
        <fullName evidence="7">Chromosome segregation in meiosis protein</fullName>
    </recommendedName>
</protein>
<evidence type="ECO:0000256" key="4">
    <source>
        <dbReference type="ARBA" id="ARBA00022880"/>
    </source>
</evidence>
<accession>A0A6A6VES5</accession>
<evidence type="ECO:0000256" key="1">
    <source>
        <dbReference type="ARBA" id="ARBA00004123"/>
    </source>
</evidence>
<gene>
    <name evidence="10" type="ORF">M011DRAFT_467259</name>
</gene>